<gene>
    <name evidence="1" type="ORF">rCG_55507</name>
</gene>
<evidence type="ECO:0000313" key="2">
    <source>
        <dbReference type="Proteomes" id="UP000234681"/>
    </source>
</evidence>
<protein>
    <submittedName>
        <fullName evidence="1">RCG55507</fullName>
    </submittedName>
</protein>
<evidence type="ECO:0000313" key="1">
    <source>
        <dbReference type="EMBL" id="EDL92096.1"/>
    </source>
</evidence>
<dbReference type="EMBL" id="CH473997">
    <property type="protein sequence ID" value="EDL92096.1"/>
    <property type="molecule type" value="Genomic_DNA"/>
</dbReference>
<reference evidence="1 2" key="1">
    <citation type="submission" date="2005-09" db="EMBL/GenBank/DDBJ databases">
        <authorList>
            <person name="Mural R.J."/>
            <person name="Li P.W."/>
            <person name="Adams M.D."/>
            <person name="Amanatides P.G."/>
            <person name="Baden-Tillson H."/>
            <person name="Barnstead M."/>
            <person name="Chin S.H."/>
            <person name="Dew I."/>
            <person name="Evans C.A."/>
            <person name="Ferriera S."/>
            <person name="Flanigan M."/>
            <person name="Fosler C."/>
            <person name="Glodek A."/>
            <person name="Gu Z."/>
            <person name="Holt R.A."/>
            <person name="Jennings D."/>
            <person name="Kraft C.L."/>
            <person name="Lu F."/>
            <person name="Nguyen T."/>
            <person name="Nusskern D.R."/>
            <person name="Pfannkoch C.M."/>
            <person name="Sitter C."/>
            <person name="Sutton G.G."/>
            <person name="Venter J.C."/>
            <person name="Wang Z."/>
            <person name="Woodage T."/>
            <person name="Zheng X.H."/>
            <person name="Zhong F."/>
        </authorList>
    </citation>
    <scope>NUCLEOTIDE SEQUENCE [LARGE SCALE GENOMIC DNA]</scope>
    <source>
        <strain>BN</strain>
        <strain evidence="2">Sprague-Dawley</strain>
    </source>
</reference>
<accession>A6JQJ3</accession>
<name>A6JQJ3_RAT</name>
<dbReference type="AlphaFoldDB" id="A6JQJ3"/>
<sequence>MYFECECACVEIACPLKHDMGQEPTLAERASGRRRHQWKSTHCEPAVTAGWLCCGLCRPS</sequence>
<dbReference type="Proteomes" id="UP000234681">
    <property type="component" value="Chromosome 9"/>
</dbReference>
<proteinExistence type="predicted"/>
<organism evidence="1 2">
    <name type="scientific">Rattus norvegicus</name>
    <name type="common">Rat</name>
    <dbReference type="NCBI Taxonomy" id="10116"/>
    <lineage>
        <taxon>Eukaryota</taxon>
        <taxon>Metazoa</taxon>
        <taxon>Chordata</taxon>
        <taxon>Craniata</taxon>
        <taxon>Vertebrata</taxon>
        <taxon>Euteleostomi</taxon>
        <taxon>Mammalia</taxon>
        <taxon>Eutheria</taxon>
        <taxon>Euarchontoglires</taxon>
        <taxon>Glires</taxon>
        <taxon>Rodentia</taxon>
        <taxon>Myomorpha</taxon>
        <taxon>Muroidea</taxon>
        <taxon>Muridae</taxon>
        <taxon>Murinae</taxon>
        <taxon>Rattus</taxon>
    </lineage>
</organism>